<comment type="caution">
    <text evidence="7">The sequence shown here is derived from an EMBL/GenBank/DDBJ whole genome shotgun (WGS) entry which is preliminary data.</text>
</comment>
<dbReference type="SUPFAM" id="SSF51569">
    <property type="entry name" value="Aldolase"/>
    <property type="match status" value="1"/>
</dbReference>
<keyword evidence="8" id="KW-1185">Reference proteome</keyword>
<dbReference type="GO" id="GO:0006096">
    <property type="term" value="P:glycolytic process"/>
    <property type="evidence" value="ECO:0007669"/>
    <property type="project" value="UniProtKB-UniPathway"/>
</dbReference>
<evidence type="ECO:0000256" key="5">
    <source>
        <dbReference type="ARBA" id="ARBA00023239"/>
    </source>
</evidence>
<dbReference type="AlphaFoldDB" id="A0A811Z360"/>
<feature type="compositionally biased region" description="Low complexity" evidence="6">
    <location>
        <begin position="265"/>
        <end position="274"/>
    </location>
</feature>
<comment type="similarity">
    <text evidence="2">Belongs to the class I fructose-bisphosphate aldolase family.</text>
</comment>
<evidence type="ECO:0000256" key="6">
    <source>
        <dbReference type="SAM" id="MobiDB-lite"/>
    </source>
</evidence>
<name>A0A811Z360_NYCPR</name>
<evidence type="ECO:0000256" key="3">
    <source>
        <dbReference type="ARBA" id="ARBA00013068"/>
    </source>
</evidence>
<dbReference type="Proteomes" id="UP000645828">
    <property type="component" value="Unassembled WGS sequence"/>
</dbReference>
<keyword evidence="4" id="KW-0324">Glycolysis</keyword>
<dbReference type="Pfam" id="PF00274">
    <property type="entry name" value="Glycolytic"/>
    <property type="match status" value="3"/>
</dbReference>
<dbReference type="PANTHER" id="PTHR11627">
    <property type="entry name" value="FRUCTOSE-BISPHOSPHATE ALDOLASE"/>
    <property type="match status" value="1"/>
</dbReference>
<feature type="region of interest" description="Disordered" evidence="6">
    <location>
        <begin position="112"/>
        <end position="141"/>
    </location>
</feature>
<gene>
    <name evidence="7" type="ORF">NYPRO_LOCUS13981</name>
</gene>
<dbReference type="InterPro" id="IPR013785">
    <property type="entry name" value="Aldolase_TIM"/>
</dbReference>
<proteinExistence type="inferred from homology"/>
<feature type="region of interest" description="Disordered" evidence="6">
    <location>
        <begin position="261"/>
        <end position="286"/>
    </location>
</feature>
<protein>
    <recommendedName>
        <fullName evidence="3">fructose-bisphosphate aldolase</fullName>
        <ecNumber evidence="3">4.1.2.13</ecNumber>
    </recommendedName>
</protein>
<dbReference type="Gene3D" id="3.20.20.70">
    <property type="entry name" value="Aldolase class I"/>
    <property type="match status" value="1"/>
</dbReference>
<comment type="pathway">
    <text evidence="1">Carbohydrate degradation; glycolysis; D-glyceraldehyde 3-phosphate and glycerone phosphate from D-glucose: step 4/4.</text>
</comment>
<evidence type="ECO:0000256" key="2">
    <source>
        <dbReference type="ARBA" id="ARBA00010387"/>
    </source>
</evidence>
<feature type="compositionally biased region" description="Pro residues" evidence="6">
    <location>
        <begin position="275"/>
        <end position="285"/>
    </location>
</feature>
<evidence type="ECO:0000256" key="1">
    <source>
        <dbReference type="ARBA" id="ARBA00004714"/>
    </source>
</evidence>
<dbReference type="EC" id="4.1.2.13" evidence="3"/>
<organism evidence="7 8">
    <name type="scientific">Nyctereutes procyonoides</name>
    <name type="common">Raccoon dog</name>
    <name type="synonym">Canis procyonoides</name>
    <dbReference type="NCBI Taxonomy" id="34880"/>
    <lineage>
        <taxon>Eukaryota</taxon>
        <taxon>Metazoa</taxon>
        <taxon>Chordata</taxon>
        <taxon>Craniata</taxon>
        <taxon>Vertebrata</taxon>
        <taxon>Euteleostomi</taxon>
        <taxon>Mammalia</taxon>
        <taxon>Eutheria</taxon>
        <taxon>Laurasiatheria</taxon>
        <taxon>Carnivora</taxon>
        <taxon>Caniformia</taxon>
        <taxon>Canidae</taxon>
        <taxon>Nyctereutes</taxon>
    </lineage>
</organism>
<dbReference type="InterPro" id="IPR000741">
    <property type="entry name" value="FBA_I"/>
</dbReference>
<evidence type="ECO:0000313" key="8">
    <source>
        <dbReference type="Proteomes" id="UP000645828"/>
    </source>
</evidence>
<evidence type="ECO:0000313" key="7">
    <source>
        <dbReference type="EMBL" id="CAD7681189.1"/>
    </source>
</evidence>
<evidence type="ECO:0000256" key="4">
    <source>
        <dbReference type="ARBA" id="ARBA00023152"/>
    </source>
</evidence>
<dbReference type="GO" id="GO:0004332">
    <property type="term" value="F:fructose-bisphosphate aldolase activity"/>
    <property type="evidence" value="ECO:0007669"/>
    <property type="project" value="UniProtKB-EC"/>
</dbReference>
<keyword evidence="5" id="KW-0456">Lyase</keyword>
<dbReference type="EMBL" id="CAJHUB010000751">
    <property type="protein sequence ID" value="CAD7681189.1"/>
    <property type="molecule type" value="Genomic_DNA"/>
</dbReference>
<reference evidence="7" key="1">
    <citation type="submission" date="2020-12" db="EMBL/GenBank/DDBJ databases">
        <authorList>
            <consortium name="Molecular Ecology Group"/>
        </authorList>
    </citation>
    <scope>NUCLEOTIDE SEQUENCE</scope>
    <source>
        <strain evidence="7">TBG_1078</strain>
    </source>
</reference>
<sequence length="344" mass="37227">MLSASSFISTPLAPLHAASVYSRPGSLRRVTSLNGVNNWMSQEQNLKKKKIGLAATCPPTHPALTPEQKELFFFLKIIYLFMRDREAERGRDPGTWLAAPPQARASWLQRTRRRADAPPRSCAALGPSYSTSTAPDDHSRPFPQVIKCKGSVLGIKGDQGGVPPRRIKRPDYPPRAGWAERCAQYRKDGSGEHTPSGLAIMKNASNGIVPLVEPEILPDADHDLKRSEGTLLKRNVVTPGHACTHKYSHEEIAMATVTALPPLHPSTSGTSTSGPPTPPPPPHPWLKPWALTFSYGPAPQASALKAQGGKKENLKAAQEECKYTRSGQAGAAASESLFISNPAY</sequence>
<accession>A0A811Z360</accession>
<dbReference type="UniPathway" id="UPA00109">
    <property type="reaction ID" value="UER00183"/>
</dbReference>